<evidence type="ECO:0008006" key="4">
    <source>
        <dbReference type="Google" id="ProtNLM"/>
    </source>
</evidence>
<dbReference type="AlphaFoldDB" id="A0A066ZQ54"/>
<dbReference type="RefSeq" id="WP_051623014.1">
    <property type="nucleotide sequence ID" value="NZ_AP020335.1"/>
</dbReference>
<feature type="signal peptide" evidence="1">
    <location>
        <begin position="1"/>
        <end position="19"/>
    </location>
</feature>
<evidence type="ECO:0000313" key="2">
    <source>
        <dbReference type="EMBL" id="KDN95627.1"/>
    </source>
</evidence>
<dbReference type="EMBL" id="JMIU01000001">
    <property type="protein sequence ID" value="KDN95627.1"/>
    <property type="molecule type" value="Genomic_DNA"/>
</dbReference>
<keyword evidence="1" id="KW-0732">Signal</keyword>
<name>A0A066ZQ54_HYDMR</name>
<feature type="chain" id="PRO_5001632421" description="Cytochrome c domain-containing protein" evidence="1">
    <location>
        <begin position="20"/>
        <end position="555"/>
    </location>
</feature>
<sequence length="555" mass="63007">MFKAGFLFFGLLVNSAANASTQPIDVLGRYIPPQCYTQTEHKVSTGQVARVHNPCFACHTQSLAPNFADDADLQLSYDFPASMRRNPWSNLFKDRRPQIAKISNQQIVSYIQQNNYQHQGKLLLDEKLTSHLPKAWDVNQDGRWNGYLPDAYFHFDHQGFDKAPDGKLTGWRAFGYRPFMGAFWPTNGSTDDVLIRLSTSFQQDERGQFSLAVYKLNLAIVEAMIQRRDVPISPVDEAHYGVDLNRNGKLDIADKVVYRWAPLKGQNMSYVGQAKALQQAGELHLAAGLYPEGTEFLHTVRYIAFDQAGEVVLSPRMKEVRYARKVAWNTYFQLRNAAMSETKEADDFPERLRRVQGNEETGLYNGQGWVYQGFIEDKQGALRPQTYQETLSCIGCHSGIGATTDSSFAFPRKLDESHFQQGWFHASQHSLKNVADKLVKVDGKAIGEFANYLLQNHSGNEFRDNSEVEAKFFDKNGQLKPQAKNHLEKDITYLLWPSQQRAMQLNKAYKVIVDEQSFARGREAHIAPLDKTVYQQVKEGQTTGLQQAVKVEAVK</sequence>
<proteinExistence type="predicted"/>
<dbReference type="Proteomes" id="UP000027341">
    <property type="component" value="Unassembled WGS sequence"/>
</dbReference>
<protein>
    <recommendedName>
        <fullName evidence="4">Cytochrome c domain-containing protein</fullName>
    </recommendedName>
</protein>
<reference evidence="2 3" key="1">
    <citation type="submission" date="2014-04" db="EMBL/GenBank/DDBJ databases">
        <title>Draft genome sequence of Hydrogenovibrio marinus MH-110, a model organism for aerobic H2 metabolism.</title>
        <authorList>
            <person name="Cha H.J."/>
            <person name="Jo B.H."/>
            <person name="Hwang B.H."/>
        </authorList>
    </citation>
    <scope>NUCLEOTIDE SEQUENCE [LARGE SCALE GENOMIC DNA]</scope>
    <source>
        <strain evidence="2 3">MH-110</strain>
    </source>
</reference>
<accession>A0A066ZQ54</accession>
<evidence type="ECO:0000256" key="1">
    <source>
        <dbReference type="SAM" id="SignalP"/>
    </source>
</evidence>
<keyword evidence="3" id="KW-1185">Reference proteome</keyword>
<organism evidence="2 3">
    <name type="scientific">Hydrogenovibrio marinus</name>
    <dbReference type="NCBI Taxonomy" id="28885"/>
    <lineage>
        <taxon>Bacteria</taxon>
        <taxon>Pseudomonadati</taxon>
        <taxon>Pseudomonadota</taxon>
        <taxon>Gammaproteobacteria</taxon>
        <taxon>Thiotrichales</taxon>
        <taxon>Piscirickettsiaceae</taxon>
        <taxon>Hydrogenovibrio</taxon>
    </lineage>
</organism>
<dbReference type="STRING" id="28885.EI16_04825"/>
<gene>
    <name evidence="2" type="ORF">EI16_04825</name>
</gene>
<evidence type="ECO:0000313" key="3">
    <source>
        <dbReference type="Proteomes" id="UP000027341"/>
    </source>
</evidence>
<comment type="caution">
    <text evidence="2">The sequence shown here is derived from an EMBL/GenBank/DDBJ whole genome shotgun (WGS) entry which is preliminary data.</text>
</comment>